<dbReference type="AlphaFoldDB" id="A0A814LG60"/>
<evidence type="ECO:0000313" key="6">
    <source>
        <dbReference type="Proteomes" id="UP000663879"/>
    </source>
</evidence>
<accession>A0A814LG60</accession>
<gene>
    <name evidence="5" type="ORF">OXX778_LOCUS19426</name>
</gene>
<dbReference type="Gene3D" id="3.40.395.10">
    <property type="entry name" value="Adenoviral Proteinase, Chain A"/>
    <property type="match status" value="1"/>
</dbReference>
<dbReference type="GO" id="GO:0006508">
    <property type="term" value="P:proteolysis"/>
    <property type="evidence" value="ECO:0007669"/>
    <property type="project" value="UniProtKB-KW"/>
</dbReference>
<dbReference type="InterPro" id="IPR003653">
    <property type="entry name" value="Peptidase_C48_C"/>
</dbReference>
<evidence type="ECO:0000256" key="3">
    <source>
        <dbReference type="ARBA" id="ARBA00022801"/>
    </source>
</evidence>
<evidence type="ECO:0000259" key="4">
    <source>
        <dbReference type="PROSITE" id="PS50600"/>
    </source>
</evidence>
<dbReference type="PANTHER" id="PTHR34718:SF2">
    <property type="entry name" value="PHD-TYPE DOMAIN-CONTAINING PROTEIN"/>
    <property type="match status" value="1"/>
</dbReference>
<dbReference type="PANTHER" id="PTHR34718">
    <property type="entry name" value="PHD-TYPE DOMAIN-CONTAINING PROTEIN"/>
    <property type="match status" value="1"/>
</dbReference>
<evidence type="ECO:0000313" key="5">
    <source>
        <dbReference type="EMBL" id="CAF1064293.1"/>
    </source>
</evidence>
<proteinExistence type="inferred from homology"/>
<dbReference type="OrthoDB" id="5985686at2759"/>
<feature type="domain" description="Ubiquitin-like protease family profile" evidence="4">
    <location>
        <begin position="1"/>
        <end position="116"/>
    </location>
</feature>
<dbReference type="EMBL" id="CAJNOC010005870">
    <property type="protein sequence ID" value="CAF1064293.1"/>
    <property type="molecule type" value="Genomic_DNA"/>
</dbReference>
<dbReference type="Pfam" id="PF02902">
    <property type="entry name" value="Peptidase_C48"/>
    <property type="match status" value="1"/>
</dbReference>
<keyword evidence="6" id="KW-1185">Reference proteome</keyword>
<reference evidence="5" key="1">
    <citation type="submission" date="2021-02" db="EMBL/GenBank/DDBJ databases">
        <authorList>
            <person name="Nowell W R."/>
        </authorList>
    </citation>
    <scope>NUCLEOTIDE SEQUENCE</scope>
    <source>
        <strain evidence="5">Ploen Becks lab</strain>
    </source>
</reference>
<evidence type="ECO:0000256" key="1">
    <source>
        <dbReference type="ARBA" id="ARBA00005234"/>
    </source>
</evidence>
<dbReference type="Proteomes" id="UP000663879">
    <property type="component" value="Unassembled WGS sequence"/>
</dbReference>
<comment type="caution">
    <text evidence="5">The sequence shown here is derived from an EMBL/GenBank/DDBJ whole genome shotgun (WGS) entry which is preliminary data.</text>
</comment>
<evidence type="ECO:0000256" key="2">
    <source>
        <dbReference type="ARBA" id="ARBA00022670"/>
    </source>
</evidence>
<sequence>MEDCIRQNGLLHELPELDKIYVVNVNNVHWIVLTNIDPQNREPNDCFYNFDNNQWCQQNWYVYDSLNNPNNCQATSSILRLIYPERKGIKVHLVNVEPQVGQNDCGLFAISYAQVLSYGRDPYNYRFNQSKMRETYNFFINYDSFPTFEFFEISNKSKILNEIVVNF</sequence>
<dbReference type="SUPFAM" id="SSF54001">
    <property type="entry name" value="Cysteine proteinases"/>
    <property type="match status" value="1"/>
</dbReference>
<dbReference type="InterPro" id="IPR038765">
    <property type="entry name" value="Papain-like_cys_pep_sf"/>
</dbReference>
<keyword evidence="3" id="KW-0378">Hydrolase</keyword>
<comment type="similarity">
    <text evidence="1">Belongs to the peptidase C48 family.</text>
</comment>
<keyword evidence="2" id="KW-0645">Protease</keyword>
<name>A0A814LG60_9BILA</name>
<dbReference type="GO" id="GO:0008234">
    <property type="term" value="F:cysteine-type peptidase activity"/>
    <property type="evidence" value="ECO:0007669"/>
    <property type="project" value="InterPro"/>
</dbReference>
<protein>
    <recommendedName>
        <fullName evidence="4">Ubiquitin-like protease family profile domain-containing protein</fullName>
    </recommendedName>
</protein>
<dbReference type="PROSITE" id="PS50600">
    <property type="entry name" value="ULP_PROTEASE"/>
    <property type="match status" value="1"/>
</dbReference>
<organism evidence="5 6">
    <name type="scientific">Brachionus calyciflorus</name>
    <dbReference type="NCBI Taxonomy" id="104777"/>
    <lineage>
        <taxon>Eukaryota</taxon>
        <taxon>Metazoa</taxon>
        <taxon>Spiralia</taxon>
        <taxon>Gnathifera</taxon>
        <taxon>Rotifera</taxon>
        <taxon>Eurotatoria</taxon>
        <taxon>Monogononta</taxon>
        <taxon>Pseudotrocha</taxon>
        <taxon>Ploima</taxon>
        <taxon>Brachionidae</taxon>
        <taxon>Brachionus</taxon>
    </lineage>
</organism>